<organism evidence="3 4">
    <name type="scientific">Vitis vinifera</name>
    <name type="common">Grape</name>
    <dbReference type="NCBI Taxonomy" id="29760"/>
    <lineage>
        <taxon>Eukaryota</taxon>
        <taxon>Viridiplantae</taxon>
        <taxon>Streptophyta</taxon>
        <taxon>Embryophyta</taxon>
        <taxon>Tracheophyta</taxon>
        <taxon>Spermatophyta</taxon>
        <taxon>Magnoliopsida</taxon>
        <taxon>eudicotyledons</taxon>
        <taxon>Gunneridae</taxon>
        <taxon>Pentapetalae</taxon>
        <taxon>rosids</taxon>
        <taxon>Vitales</taxon>
        <taxon>Vitaceae</taxon>
        <taxon>Viteae</taxon>
        <taxon>Vitis</taxon>
    </lineage>
</organism>
<accession>A0ABY9C204</accession>
<dbReference type="InterPro" id="IPR031657">
    <property type="entry name" value="REPA_OB_2"/>
</dbReference>
<evidence type="ECO:0000259" key="2">
    <source>
        <dbReference type="Pfam" id="PF16900"/>
    </source>
</evidence>
<dbReference type="Pfam" id="PF16900">
    <property type="entry name" value="REPA_OB_2"/>
    <property type="match status" value="1"/>
</dbReference>
<name>A0ABY9C204_VITVI</name>
<dbReference type="EMBL" id="CP126653">
    <property type="protein sequence ID" value="WJZ89265.1"/>
    <property type="molecule type" value="Genomic_DNA"/>
</dbReference>
<reference evidence="3 4" key="1">
    <citation type="journal article" date="2023" name="Hortic Res">
        <title>The complete reference genome for grapevine (Vitis vinifera L.) genetics and breeding.</title>
        <authorList>
            <person name="Shi X."/>
            <person name="Cao S."/>
            <person name="Wang X."/>
            <person name="Huang S."/>
            <person name="Wang Y."/>
            <person name="Liu Z."/>
            <person name="Liu W."/>
            <person name="Leng X."/>
            <person name="Peng Y."/>
            <person name="Wang N."/>
            <person name="Wang Y."/>
            <person name="Ma Z."/>
            <person name="Xu X."/>
            <person name="Zhang F."/>
            <person name="Xue H."/>
            <person name="Zhong H."/>
            <person name="Wang Y."/>
            <person name="Zhang K."/>
            <person name="Velt A."/>
            <person name="Avia K."/>
            <person name="Holtgrawe D."/>
            <person name="Grimplet J."/>
            <person name="Matus J.T."/>
            <person name="Ware D."/>
            <person name="Wu X."/>
            <person name="Wang H."/>
            <person name="Liu C."/>
            <person name="Fang Y."/>
            <person name="Rustenholz C."/>
            <person name="Cheng Z."/>
            <person name="Xiao H."/>
            <person name="Zhou Y."/>
        </authorList>
    </citation>
    <scope>NUCLEOTIDE SEQUENCE [LARGE SCALE GENOMIC DNA]</scope>
    <source>
        <strain evidence="4">cv. Pinot noir / PN40024</strain>
        <tissue evidence="3">Leaf</tissue>
    </source>
</reference>
<dbReference type="Proteomes" id="UP001227230">
    <property type="component" value="Chromosome 6"/>
</dbReference>
<proteinExistence type="predicted"/>
<evidence type="ECO:0000313" key="4">
    <source>
        <dbReference type="Proteomes" id="UP001227230"/>
    </source>
</evidence>
<evidence type="ECO:0000256" key="1">
    <source>
        <dbReference type="ARBA" id="ARBA00023125"/>
    </source>
</evidence>
<gene>
    <name evidence="3" type="ORF">VitviT2T_008493</name>
</gene>
<feature type="domain" description="Replication protein A OB" evidence="2">
    <location>
        <begin position="334"/>
        <end position="412"/>
    </location>
</feature>
<evidence type="ECO:0000313" key="3">
    <source>
        <dbReference type="EMBL" id="WJZ89265.1"/>
    </source>
</evidence>
<sequence>MIEYHVFQYRKLATRRGVRLLKMFCHTTELIVRKSNMKHLFVVLHLVFDVGYSNYASDYIYGLDRNHLNGKAEARFKHMGVEIHSEYASNCIIIENSDIGSGSYGPAIEKSTGDLVMGGKYSCTSMTISLRDTDMSSHNVNRIESSIYLNPDVVYEISEDYAAMQPNISVDDSLLFDFSSQYVPDCFDLQFMPSSEEILTNMKDENEKLSSREYMLKQNCVVVCVAITVDNQDGTKGDVCIDKSETAGLINNEEKQETETEPEVDLKATRNESITKIVAAGVQSMYNGKETIGNEDQVVENGVESTIRNPTLESKQSENNLTHVNAQGAESRNVVSFINSSASIIRKNGTKIHKRTLHLKDMQGRSVELILWRNFYNAEGQRLQNMWLFPVLVVKSARINDFNGKAVGTISTG</sequence>
<dbReference type="Gene3D" id="2.40.50.140">
    <property type="entry name" value="Nucleic acid-binding proteins"/>
    <property type="match status" value="1"/>
</dbReference>
<dbReference type="SUPFAM" id="SSF50249">
    <property type="entry name" value="Nucleic acid-binding proteins"/>
    <property type="match status" value="1"/>
</dbReference>
<keyword evidence="1" id="KW-0238">DNA-binding</keyword>
<dbReference type="InterPro" id="IPR012340">
    <property type="entry name" value="NA-bd_OB-fold"/>
</dbReference>
<keyword evidence="4" id="KW-1185">Reference proteome</keyword>
<protein>
    <recommendedName>
        <fullName evidence="2">Replication protein A OB domain-containing protein</fullName>
    </recommendedName>
</protein>